<dbReference type="InParanoid" id="J9DUF7"/>
<reference evidence="3" key="2">
    <citation type="submission" date="2015-07" db="EMBL/GenBank/DDBJ databases">
        <title>Contrasting host-pathogen interactions and genome evolution in two generalist and specialist microsporidian pathogens of mosquitoes.</title>
        <authorList>
            <consortium name="The Broad Institute Genomics Platform"/>
            <consortium name="The Broad Institute Genome Sequencing Center for Infectious Disease"/>
            <person name="Cuomo C.A."/>
            <person name="Sanscrainte N.D."/>
            <person name="Goldberg J.M."/>
            <person name="Heiman D."/>
            <person name="Young S."/>
            <person name="Zeng Q."/>
            <person name="Becnel J.J."/>
            <person name="Birren B.W."/>
        </authorList>
    </citation>
    <scope>NUCLEOTIDE SEQUENCE [LARGE SCALE GENOMIC DNA]</scope>
    <source>
        <strain evidence="3">USNM 41457</strain>
    </source>
</reference>
<proteinExistence type="predicted"/>
<keyword evidence="1" id="KW-1133">Transmembrane helix</keyword>
<comment type="caution">
    <text evidence="2">The sequence shown here is derived from an EMBL/GenBank/DDBJ whole genome shotgun (WGS) entry which is preliminary data.</text>
</comment>
<keyword evidence="1" id="KW-0472">Membrane</keyword>
<organism evidence="2 3">
    <name type="scientific">Edhazardia aedis (strain USNM 41457)</name>
    <name type="common">Microsporidian parasite</name>
    <dbReference type="NCBI Taxonomy" id="1003232"/>
    <lineage>
        <taxon>Eukaryota</taxon>
        <taxon>Fungi</taxon>
        <taxon>Fungi incertae sedis</taxon>
        <taxon>Microsporidia</taxon>
        <taxon>Edhazardia</taxon>
    </lineage>
</organism>
<keyword evidence="1" id="KW-0812">Transmembrane</keyword>
<dbReference type="AlphaFoldDB" id="J9DUF7"/>
<evidence type="ECO:0000313" key="2">
    <source>
        <dbReference type="EMBL" id="EJW04932.1"/>
    </source>
</evidence>
<keyword evidence="3" id="KW-1185">Reference proteome</keyword>
<accession>J9DUF7</accession>
<gene>
    <name evidence="2" type="ORF">EDEG_00925</name>
</gene>
<dbReference type="HOGENOM" id="CLU_2158312_0_0_1"/>
<evidence type="ECO:0000313" key="3">
    <source>
        <dbReference type="Proteomes" id="UP000003163"/>
    </source>
</evidence>
<dbReference type="Proteomes" id="UP000003163">
    <property type="component" value="Unassembled WGS sequence"/>
</dbReference>
<protein>
    <submittedName>
        <fullName evidence="2">Uncharacterized protein</fullName>
    </submittedName>
</protein>
<evidence type="ECO:0000256" key="1">
    <source>
        <dbReference type="SAM" id="Phobius"/>
    </source>
</evidence>
<reference evidence="2 3" key="1">
    <citation type="submission" date="2011-08" db="EMBL/GenBank/DDBJ databases">
        <authorList>
            <person name="Liu Z.J."/>
            <person name="Shi F.L."/>
            <person name="Lu J.Q."/>
            <person name="Li M."/>
            <person name="Wang Z.L."/>
        </authorList>
    </citation>
    <scope>NUCLEOTIDE SEQUENCE [LARGE SCALE GENOMIC DNA]</scope>
    <source>
        <strain evidence="2 3">USNM 41457</strain>
    </source>
</reference>
<dbReference type="EMBL" id="AFBI03000012">
    <property type="protein sequence ID" value="EJW04932.1"/>
    <property type="molecule type" value="Genomic_DNA"/>
</dbReference>
<name>J9DUF7_EDHAE</name>
<sequence>MKREQRWIPERHQAINKINRYESFNNIILYNFYISSPYLCHEAVILFLNSINKNIKGINTKLITKEIKRTNIFYPDLNYQSLNFFQHYALFVFIIIIKFIDIINIRDLKSF</sequence>
<feature type="transmembrane region" description="Helical" evidence="1">
    <location>
        <begin position="85"/>
        <end position="105"/>
    </location>
</feature>
<dbReference type="VEuPathDB" id="MicrosporidiaDB:EDEG_00925"/>